<dbReference type="PRINTS" id="PR00037">
    <property type="entry name" value="HTHLACR"/>
</dbReference>
<dbReference type="Pfam" id="PF00455">
    <property type="entry name" value="DeoRC"/>
    <property type="match status" value="1"/>
</dbReference>
<dbReference type="Gene3D" id="3.40.50.1360">
    <property type="match status" value="1"/>
</dbReference>
<sequence length="258" mass="27445">MLPQQRKKHILREVQQRGSAQVQELAEALGVSSMTVRRDLAELEDQGLLSRTHGGAIPTPSSLEPTFAEKMTLHADAKTAIALSALQFVQDGQSLGFTAGTTCTRIAQEIAASGTFRNLTIVTNSLSVAHEFYRTADTGAHGHRVVLTGGEHTPSDALVGAVADATLEKLSLDLLFMGAHGGSTKGLTSPNLNEARTNETFMKSADTVVAVFDHSKWGTPGLARFANWSDIDIAITSSGISPETHTLLTESVERLVVA</sequence>
<protein>
    <submittedName>
        <fullName evidence="5">DeoR/GlpR family DNA-binding transcription regulator</fullName>
    </submittedName>
</protein>
<gene>
    <name evidence="5" type="ORF">GCM10023352_00050</name>
</gene>
<dbReference type="PROSITE" id="PS51000">
    <property type="entry name" value="HTH_DEOR_2"/>
    <property type="match status" value="1"/>
</dbReference>
<evidence type="ECO:0000256" key="1">
    <source>
        <dbReference type="ARBA" id="ARBA00023015"/>
    </source>
</evidence>
<dbReference type="InterPro" id="IPR036388">
    <property type="entry name" value="WH-like_DNA-bd_sf"/>
</dbReference>
<feature type="domain" description="HTH deoR-type" evidence="4">
    <location>
        <begin position="3"/>
        <end position="58"/>
    </location>
</feature>
<accession>A0ABP9AY08</accession>
<name>A0ABP9AY08_9MICC</name>
<dbReference type="PANTHER" id="PTHR30363:SF44">
    <property type="entry name" value="AGA OPERON TRANSCRIPTIONAL REPRESSOR-RELATED"/>
    <property type="match status" value="1"/>
</dbReference>
<dbReference type="Proteomes" id="UP001500187">
    <property type="component" value="Unassembled WGS sequence"/>
</dbReference>
<dbReference type="EMBL" id="BAABKP010000001">
    <property type="protein sequence ID" value="GAA4786557.1"/>
    <property type="molecule type" value="Genomic_DNA"/>
</dbReference>
<dbReference type="Pfam" id="PF08220">
    <property type="entry name" value="HTH_DeoR"/>
    <property type="match status" value="1"/>
</dbReference>
<dbReference type="SMART" id="SM01134">
    <property type="entry name" value="DeoRC"/>
    <property type="match status" value="1"/>
</dbReference>
<evidence type="ECO:0000256" key="3">
    <source>
        <dbReference type="ARBA" id="ARBA00023163"/>
    </source>
</evidence>
<dbReference type="PANTHER" id="PTHR30363">
    <property type="entry name" value="HTH-TYPE TRANSCRIPTIONAL REGULATOR SRLR-RELATED"/>
    <property type="match status" value="1"/>
</dbReference>
<dbReference type="InterPro" id="IPR001034">
    <property type="entry name" value="DeoR_HTH"/>
</dbReference>
<keyword evidence="2 5" id="KW-0238">DNA-binding</keyword>
<dbReference type="SMART" id="SM00420">
    <property type="entry name" value="HTH_DEOR"/>
    <property type="match status" value="1"/>
</dbReference>
<dbReference type="InterPro" id="IPR050313">
    <property type="entry name" value="Carb_Metab_HTH_regulators"/>
</dbReference>
<keyword evidence="3" id="KW-0804">Transcription</keyword>
<dbReference type="PROSITE" id="PS00894">
    <property type="entry name" value="HTH_DEOR_1"/>
    <property type="match status" value="1"/>
</dbReference>
<keyword evidence="1" id="KW-0805">Transcription regulation</keyword>
<dbReference type="InterPro" id="IPR037171">
    <property type="entry name" value="NagB/RpiA_transferase-like"/>
</dbReference>
<dbReference type="InterPro" id="IPR014036">
    <property type="entry name" value="DeoR-like_C"/>
</dbReference>
<proteinExistence type="predicted"/>
<keyword evidence="6" id="KW-1185">Reference proteome</keyword>
<comment type="caution">
    <text evidence="5">The sequence shown here is derived from an EMBL/GenBank/DDBJ whole genome shotgun (WGS) entry which is preliminary data.</text>
</comment>
<dbReference type="GO" id="GO:0003677">
    <property type="term" value="F:DNA binding"/>
    <property type="evidence" value="ECO:0007669"/>
    <property type="project" value="UniProtKB-KW"/>
</dbReference>
<dbReference type="SUPFAM" id="SSF46785">
    <property type="entry name" value="Winged helix' DNA-binding domain"/>
    <property type="match status" value="1"/>
</dbReference>
<organism evidence="5 6">
    <name type="scientific">Rothia endophytica</name>
    <dbReference type="NCBI Taxonomy" id="1324766"/>
    <lineage>
        <taxon>Bacteria</taxon>
        <taxon>Bacillati</taxon>
        <taxon>Actinomycetota</taxon>
        <taxon>Actinomycetes</taxon>
        <taxon>Micrococcales</taxon>
        <taxon>Micrococcaceae</taxon>
        <taxon>Rothia</taxon>
    </lineage>
</organism>
<evidence type="ECO:0000256" key="2">
    <source>
        <dbReference type="ARBA" id="ARBA00023125"/>
    </source>
</evidence>
<evidence type="ECO:0000313" key="6">
    <source>
        <dbReference type="Proteomes" id="UP001500187"/>
    </source>
</evidence>
<evidence type="ECO:0000313" key="5">
    <source>
        <dbReference type="EMBL" id="GAA4786557.1"/>
    </source>
</evidence>
<dbReference type="InterPro" id="IPR018356">
    <property type="entry name" value="Tscrpt_reg_HTH_DeoR_CS"/>
</dbReference>
<dbReference type="Gene3D" id="1.10.10.10">
    <property type="entry name" value="Winged helix-like DNA-binding domain superfamily/Winged helix DNA-binding domain"/>
    <property type="match status" value="1"/>
</dbReference>
<dbReference type="RefSeq" id="WP_345443112.1">
    <property type="nucleotide sequence ID" value="NZ_BAABKP010000001.1"/>
</dbReference>
<dbReference type="SUPFAM" id="SSF100950">
    <property type="entry name" value="NagB/RpiA/CoA transferase-like"/>
    <property type="match status" value="1"/>
</dbReference>
<dbReference type="InterPro" id="IPR036390">
    <property type="entry name" value="WH_DNA-bd_sf"/>
</dbReference>
<evidence type="ECO:0000259" key="4">
    <source>
        <dbReference type="PROSITE" id="PS51000"/>
    </source>
</evidence>
<reference evidence="6" key="1">
    <citation type="journal article" date="2019" name="Int. J. Syst. Evol. Microbiol.">
        <title>The Global Catalogue of Microorganisms (GCM) 10K type strain sequencing project: providing services to taxonomists for standard genome sequencing and annotation.</title>
        <authorList>
            <consortium name="The Broad Institute Genomics Platform"/>
            <consortium name="The Broad Institute Genome Sequencing Center for Infectious Disease"/>
            <person name="Wu L."/>
            <person name="Ma J."/>
        </authorList>
    </citation>
    <scope>NUCLEOTIDE SEQUENCE [LARGE SCALE GENOMIC DNA]</scope>
    <source>
        <strain evidence="6">JCM 18541</strain>
    </source>
</reference>